<dbReference type="PANTHER" id="PTHR43423">
    <property type="entry name" value="ABC TRANSPORTER I FAMILY MEMBER 17"/>
    <property type="match status" value="1"/>
</dbReference>
<reference evidence="5 6" key="1">
    <citation type="submission" date="2016-10" db="EMBL/GenBank/DDBJ databases">
        <authorList>
            <person name="de Groot N.N."/>
        </authorList>
    </citation>
    <scope>NUCLEOTIDE SEQUENCE [LARGE SCALE GENOMIC DNA]</scope>
    <source>
        <strain evidence="5 6">DSM 45610</strain>
    </source>
</reference>
<dbReference type="GO" id="GO:0016887">
    <property type="term" value="F:ATP hydrolysis activity"/>
    <property type="evidence" value="ECO:0007669"/>
    <property type="project" value="InterPro"/>
</dbReference>
<dbReference type="InterPro" id="IPR003593">
    <property type="entry name" value="AAA+_ATPase"/>
</dbReference>
<proteinExistence type="predicted"/>
<dbReference type="PROSITE" id="PS50893">
    <property type="entry name" value="ABC_TRANSPORTER_2"/>
    <property type="match status" value="1"/>
</dbReference>
<dbReference type="InterPro" id="IPR027417">
    <property type="entry name" value="P-loop_NTPase"/>
</dbReference>
<dbReference type="PANTHER" id="PTHR43423:SF1">
    <property type="entry name" value="ABC TRANSPORTER I FAMILY MEMBER 17"/>
    <property type="match status" value="1"/>
</dbReference>
<sequence>METAIIQLHDVSKSYLGDEGRLTPLKRVSGIVPAGSCVIVTGPSGTGKSTLFRLLNRLEDPDQGKIMYRDKDLVEWDPVQLRREVHYVYQQPVLFPGTVMKNLAYPLSLQGIDLGILEMESALSRVGLAERMLHRRVEELSGGERQRVSLARSLTLNPAVLLLDEPTSSLDDSSTQVVEAEIRRFRDAGGTVLMISHLQQQAKRLADIHWQLTAGELTV</sequence>
<dbReference type="Pfam" id="PF00005">
    <property type="entry name" value="ABC_tran"/>
    <property type="match status" value="1"/>
</dbReference>
<evidence type="ECO:0000259" key="4">
    <source>
        <dbReference type="PROSITE" id="PS50893"/>
    </source>
</evidence>
<dbReference type="InterPro" id="IPR017871">
    <property type="entry name" value="ABC_transporter-like_CS"/>
</dbReference>
<dbReference type="OrthoDB" id="9785080at2"/>
<dbReference type="InterPro" id="IPR003439">
    <property type="entry name" value="ABC_transporter-like_ATP-bd"/>
</dbReference>
<keyword evidence="6" id="KW-1185">Reference proteome</keyword>
<dbReference type="SMART" id="SM00382">
    <property type="entry name" value="AAA"/>
    <property type="match status" value="1"/>
</dbReference>
<dbReference type="EMBL" id="FNNQ01000007">
    <property type="protein sequence ID" value="SDW91843.1"/>
    <property type="molecule type" value="Genomic_DNA"/>
</dbReference>
<protein>
    <submittedName>
        <fullName evidence="5">Putative ABC transport system ATP-binding protein</fullName>
    </submittedName>
</protein>
<evidence type="ECO:0000256" key="1">
    <source>
        <dbReference type="ARBA" id="ARBA00022448"/>
    </source>
</evidence>
<dbReference type="GO" id="GO:0005524">
    <property type="term" value="F:ATP binding"/>
    <property type="evidence" value="ECO:0007669"/>
    <property type="project" value="UniProtKB-KW"/>
</dbReference>
<dbReference type="Proteomes" id="UP000198534">
    <property type="component" value="Unassembled WGS sequence"/>
</dbReference>
<keyword evidence="2" id="KW-0547">Nucleotide-binding</keyword>
<dbReference type="STRING" id="1048340.SAMN05444487_107197"/>
<dbReference type="RefSeq" id="WP_091739423.1">
    <property type="nucleotide sequence ID" value="NZ_FNNQ01000007.1"/>
</dbReference>
<dbReference type="PROSITE" id="PS00211">
    <property type="entry name" value="ABC_TRANSPORTER_1"/>
    <property type="match status" value="1"/>
</dbReference>
<dbReference type="AlphaFoldDB" id="A0A1H2XG10"/>
<dbReference type="Gene3D" id="3.40.50.300">
    <property type="entry name" value="P-loop containing nucleotide triphosphate hydrolases"/>
    <property type="match status" value="1"/>
</dbReference>
<keyword evidence="1" id="KW-0813">Transport</keyword>
<organism evidence="5 6">
    <name type="scientific">Marininema mesophilum</name>
    <dbReference type="NCBI Taxonomy" id="1048340"/>
    <lineage>
        <taxon>Bacteria</taxon>
        <taxon>Bacillati</taxon>
        <taxon>Bacillota</taxon>
        <taxon>Bacilli</taxon>
        <taxon>Bacillales</taxon>
        <taxon>Thermoactinomycetaceae</taxon>
        <taxon>Marininema</taxon>
    </lineage>
</organism>
<accession>A0A1H2XG10</accession>
<feature type="domain" description="ABC transporter" evidence="4">
    <location>
        <begin position="6"/>
        <end position="219"/>
    </location>
</feature>
<evidence type="ECO:0000313" key="5">
    <source>
        <dbReference type="EMBL" id="SDW91843.1"/>
    </source>
</evidence>
<gene>
    <name evidence="5" type="ORF">SAMN05444487_107197</name>
</gene>
<evidence type="ECO:0000256" key="2">
    <source>
        <dbReference type="ARBA" id="ARBA00022741"/>
    </source>
</evidence>
<dbReference type="SUPFAM" id="SSF52540">
    <property type="entry name" value="P-loop containing nucleoside triphosphate hydrolases"/>
    <property type="match status" value="1"/>
</dbReference>
<evidence type="ECO:0000313" key="6">
    <source>
        <dbReference type="Proteomes" id="UP000198534"/>
    </source>
</evidence>
<keyword evidence="3 5" id="KW-0067">ATP-binding</keyword>
<evidence type="ECO:0000256" key="3">
    <source>
        <dbReference type="ARBA" id="ARBA00022840"/>
    </source>
</evidence>
<name>A0A1H2XG10_9BACL</name>